<keyword evidence="2" id="KW-1185">Reference proteome</keyword>
<reference evidence="1" key="1">
    <citation type="submission" date="2020-12" db="EMBL/GenBank/DDBJ databases">
        <authorList>
            <person name="Iha C."/>
        </authorList>
    </citation>
    <scope>NUCLEOTIDE SEQUENCE</scope>
</reference>
<evidence type="ECO:0000313" key="2">
    <source>
        <dbReference type="Proteomes" id="UP000708148"/>
    </source>
</evidence>
<sequence>MQLGDVWVGGHEKTRVMSVEELKAVLKRTVPEEEVEHAFSVETIDHHDDRWEFSTNYKGQCGMAAIIFGITTCELGFTVVDTYTYLAVPKERHRFVSPDRAEDMFKWAVQNCWHSGKPVFKRGWFLVTEAVMASHISLFMTRMIEKKQDCSGRPLSRLWRHSSVQGPAESWGRDAWPELYDLMTEQEGTCLVKVKNNRRFLPSRKLESPGFFFR</sequence>
<organism evidence="1 2">
    <name type="scientific">Ostreobium quekettii</name>
    <dbReference type="NCBI Taxonomy" id="121088"/>
    <lineage>
        <taxon>Eukaryota</taxon>
        <taxon>Viridiplantae</taxon>
        <taxon>Chlorophyta</taxon>
        <taxon>core chlorophytes</taxon>
        <taxon>Ulvophyceae</taxon>
        <taxon>TCBD clade</taxon>
        <taxon>Bryopsidales</taxon>
        <taxon>Ostreobineae</taxon>
        <taxon>Ostreobiaceae</taxon>
        <taxon>Ostreobium</taxon>
    </lineage>
</organism>
<protein>
    <submittedName>
        <fullName evidence="1">Uncharacterized protein</fullName>
    </submittedName>
</protein>
<comment type="caution">
    <text evidence="1">The sequence shown here is derived from an EMBL/GenBank/DDBJ whole genome shotgun (WGS) entry which is preliminary data.</text>
</comment>
<dbReference type="AlphaFoldDB" id="A0A8S1J154"/>
<dbReference type="Proteomes" id="UP000708148">
    <property type="component" value="Unassembled WGS sequence"/>
</dbReference>
<dbReference type="EMBL" id="CAJHUC010000636">
    <property type="protein sequence ID" value="CAD7697280.1"/>
    <property type="molecule type" value="Genomic_DNA"/>
</dbReference>
<gene>
    <name evidence="1" type="ORF">OSTQU699_LOCUS2641</name>
</gene>
<proteinExistence type="predicted"/>
<accession>A0A8S1J154</accession>
<name>A0A8S1J154_9CHLO</name>
<evidence type="ECO:0000313" key="1">
    <source>
        <dbReference type="EMBL" id="CAD7697280.1"/>
    </source>
</evidence>